<dbReference type="RefSeq" id="WP_343787725.1">
    <property type="nucleotide sequence ID" value="NZ_BAAAEU010000004.1"/>
</dbReference>
<evidence type="ECO:0000256" key="2">
    <source>
        <dbReference type="ARBA" id="ARBA00022448"/>
    </source>
</evidence>
<feature type="domain" description="TonB-dependent receptor-like beta-barrel" evidence="14">
    <location>
        <begin position="326"/>
        <end position="790"/>
    </location>
</feature>
<keyword evidence="7" id="KW-0406">Ion transport</keyword>
<keyword evidence="8 12" id="KW-0798">TonB box</keyword>
<reference evidence="17" key="1">
    <citation type="journal article" date="2019" name="Int. J. Syst. Evol. Microbiol.">
        <title>The Global Catalogue of Microorganisms (GCM) 10K type strain sequencing project: providing services to taxonomists for standard genome sequencing and annotation.</title>
        <authorList>
            <consortium name="The Broad Institute Genomics Platform"/>
            <consortium name="The Broad Institute Genome Sequencing Center for Infectious Disease"/>
            <person name="Wu L."/>
            <person name="Ma J."/>
        </authorList>
    </citation>
    <scope>NUCLEOTIDE SEQUENCE [LARGE SCALE GENOMIC DNA]</scope>
    <source>
        <strain evidence="17">JCM 15421</strain>
    </source>
</reference>
<evidence type="ECO:0000256" key="5">
    <source>
        <dbReference type="ARBA" id="ARBA00022692"/>
    </source>
</evidence>
<dbReference type="InterPro" id="IPR039426">
    <property type="entry name" value="TonB-dep_rcpt-like"/>
</dbReference>
<keyword evidence="10 11" id="KW-0998">Cell outer membrane</keyword>
<evidence type="ECO:0000256" key="11">
    <source>
        <dbReference type="PROSITE-ProRule" id="PRU01360"/>
    </source>
</evidence>
<keyword evidence="16" id="KW-0675">Receptor</keyword>
<evidence type="ECO:0000256" key="8">
    <source>
        <dbReference type="ARBA" id="ARBA00023077"/>
    </source>
</evidence>
<feature type="domain" description="TonB-dependent receptor plug" evidence="15">
    <location>
        <begin position="75"/>
        <end position="182"/>
    </location>
</feature>
<evidence type="ECO:0000256" key="10">
    <source>
        <dbReference type="ARBA" id="ARBA00023237"/>
    </source>
</evidence>
<dbReference type="Gene3D" id="2.40.170.20">
    <property type="entry name" value="TonB-dependent receptor, beta-barrel domain"/>
    <property type="match status" value="1"/>
</dbReference>
<evidence type="ECO:0000256" key="7">
    <source>
        <dbReference type="ARBA" id="ARBA00023065"/>
    </source>
</evidence>
<organism evidence="16 17">
    <name type="scientific">Dokdonella soli</name>
    <dbReference type="NCBI Taxonomy" id="529810"/>
    <lineage>
        <taxon>Bacteria</taxon>
        <taxon>Pseudomonadati</taxon>
        <taxon>Pseudomonadota</taxon>
        <taxon>Gammaproteobacteria</taxon>
        <taxon>Lysobacterales</taxon>
        <taxon>Rhodanobacteraceae</taxon>
        <taxon>Dokdonella</taxon>
    </lineage>
</organism>
<keyword evidence="17" id="KW-1185">Reference proteome</keyword>
<dbReference type="PANTHER" id="PTHR32552">
    <property type="entry name" value="FERRICHROME IRON RECEPTOR-RELATED"/>
    <property type="match status" value="1"/>
</dbReference>
<keyword evidence="9 11" id="KW-0472">Membrane</keyword>
<comment type="caution">
    <text evidence="16">The sequence shown here is derived from an EMBL/GenBank/DDBJ whole genome shotgun (WGS) entry which is preliminary data.</text>
</comment>
<keyword evidence="13" id="KW-0732">Signal</keyword>
<evidence type="ECO:0000259" key="14">
    <source>
        <dbReference type="Pfam" id="PF00593"/>
    </source>
</evidence>
<dbReference type="Pfam" id="PF00593">
    <property type="entry name" value="TonB_dep_Rec_b-barrel"/>
    <property type="match status" value="1"/>
</dbReference>
<evidence type="ECO:0000256" key="6">
    <source>
        <dbReference type="ARBA" id="ARBA00023004"/>
    </source>
</evidence>
<dbReference type="InterPro" id="IPR000531">
    <property type="entry name" value="Beta-barrel_TonB"/>
</dbReference>
<dbReference type="InterPro" id="IPR012910">
    <property type="entry name" value="Plug_dom"/>
</dbReference>
<dbReference type="Pfam" id="PF07715">
    <property type="entry name" value="Plug"/>
    <property type="match status" value="1"/>
</dbReference>
<accession>A0ABP3TKJ5</accession>
<evidence type="ECO:0000256" key="12">
    <source>
        <dbReference type="RuleBase" id="RU003357"/>
    </source>
</evidence>
<evidence type="ECO:0000256" key="1">
    <source>
        <dbReference type="ARBA" id="ARBA00004571"/>
    </source>
</evidence>
<keyword evidence="2 11" id="KW-0813">Transport</keyword>
<evidence type="ECO:0000259" key="15">
    <source>
        <dbReference type="Pfam" id="PF07715"/>
    </source>
</evidence>
<comment type="subcellular location">
    <subcellularLocation>
        <location evidence="1 11">Cell outer membrane</location>
        <topology evidence="1 11">Multi-pass membrane protein</topology>
    </subcellularLocation>
</comment>
<evidence type="ECO:0000256" key="4">
    <source>
        <dbReference type="ARBA" id="ARBA00022496"/>
    </source>
</evidence>
<evidence type="ECO:0000313" key="16">
    <source>
        <dbReference type="EMBL" id="GAA0709306.1"/>
    </source>
</evidence>
<evidence type="ECO:0000256" key="3">
    <source>
        <dbReference type="ARBA" id="ARBA00022452"/>
    </source>
</evidence>
<comment type="similarity">
    <text evidence="11 12">Belongs to the TonB-dependent receptor family.</text>
</comment>
<name>A0ABP3TKJ5_9GAMM</name>
<dbReference type="PROSITE" id="PS52016">
    <property type="entry name" value="TONB_DEPENDENT_REC_3"/>
    <property type="match status" value="1"/>
</dbReference>
<dbReference type="PANTHER" id="PTHR32552:SF81">
    <property type="entry name" value="TONB-DEPENDENT OUTER MEMBRANE RECEPTOR"/>
    <property type="match status" value="1"/>
</dbReference>
<dbReference type="SUPFAM" id="SSF56935">
    <property type="entry name" value="Porins"/>
    <property type="match status" value="1"/>
</dbReference>
<keyword evidence="3 11" id="KW-1134">Transmembrane beta strand</keyword>
<dbReference type="Proteomes" id="UP001501523">
    <property type="component" value="Unassembled WGS sequence"/>
</dbReference>
<keyword evidence="5 11" id="KW-0812">Transmembrane</keyword>
<evidence type="ECO:0000256" key="9">
    <source>
        <dbReference type="ARBA" id="ARBA00023136"/>
    </source>
</evidence>
<feature type="chain" id="PRO_5045865264" evidence="13">
    <location>
        <begin position="33"/>
        <end position="828"/>
    </location>
</feature>
<dbReference type="EMBL" id="BAAAEU010000004">
    <property type="protein sequence ID" value="GAA0709306.1"/>
    <property type="molecule type" value="Genomic_DNA"/>
</dbReference>
<evidence type="ECO:0000256" key="13">
    <source>
        <dbReference type="SAM" id="SignalP"/>
    </source>
</evidence>
<dbReference type="InterPro" id="IPR036942">
    <property type="entry name" value="Beta-barrel_TonB_sf"/>
</dbReference>
<keyword evidence="4" id="KW-0410">Iron transport</keyword>
<evidence type="ECO:0000313" key="17">
    <source>
        <dbReference type="Proteomes" id="UP001501523"/>
    </source>
</evidence>
<protein>
    <submittedName>
        <fullName evidence="16">TonB-dependent receptor</fullName>
    </submittedName>
</protein>
<proteinExistence type="inferred from homology"/>
<sequence length="828" mass="90403">MIIRKRPLVACLRYALLQGAAASSLCCGSALATDAAESAAQAGTGVDQAADPTDTASAQQLGNITVTAQSRTQEVQDVPIPMQIVTAKQVESLAATDLSKMNGYIPGLVVSGEQPTQPGYTLRGISISDFGIGTDSPIGIYEDDVYTGKTGGALLMFNDMQRIEVLKGPQGTLFGRNSAGGAISVVTNEPGNTWQEQALVRVGNYGTNYLDALLNAPINQDMAFRLSFVDNRSDGWLRDSATGQQYDKNNDWGFRAQFRWNAPGDTTVRVAWEHEKLNQPARPAIGIVPLPPAPGTPTFPPDPATYLDPFKAPVLNDVVDGRETRKFDGVTLRVEHPFAFGDLTSITAYRHFTTLNREDNDGTNRRNLYFDDANIEQNTSWSQEFKLSGKNALVDWVAGASYYYDNAHQESQLNLLTDSIDTVIKNLSPTPVSPDGTLYSYLTSQGAPGLLGDPWRESMFNHNISKAYAAYGDVIWHLTDKLNLTTGIRFTRDDREFSWYNPVRTATELDAALAELLALGYITPDQAQVLKSPLAQPGTNGNIEFGTPASTAKPLVVSNSWSDTSPRVVLDYKLTPDVMLYGSVTKGYEAGGYNFALPGSHYEPETVRNYEAGIKSYFPDYHLLLNASIYYYKYSNLQSLSLVSNGNGNLPLYLVTVSDQEAKGLEAEAHWQATDSLRLNFAGAYIDASYKHYVASDGKDLSGQPTGEPLFSATAGMDYLWHDVFNGDLDFVLQHAYRGKTRCNTDSRVQGGCLVTPAFAVGEAQNRTDLRLGWSSSGVPWSVAVFVNNVFDKRYVTGVNNITATVLGTPFANITPPRMWGVELGVKF</sequence>
<feature type="signal peptide" evidence="13">
    <location>
        <begin position="1"/>
        <end position="32"/>
    </location>
</feature>
<gene>
    <name evidence="16" type="ORF">GCM10009105_09640</name>
</gene>
<keyword evidence="6" id="KW-0408">Iron</keyword>